<dbReference type="InterPro" id="IPR004118">
    <property type="entry name" value="HEV_TT_vir_Orf2/Gyrovir_Vp2_N"/>
</dbReference>
<organism evidence="2 3">
    <name type="scientific">Anelloviridae sp</name>
    <dbReference type="NCBI Taxonomy" id="2055263"/>
    <lineage>
        <taxon>Viruses</taxon>
        <taxon>Monodnaviria</taxon>
        <taxon>Shotokuvirae</taxon>
        <taxon>Commensaviricota</taxon>
        <taxon>Cardeaviricetes</taxon>
        <taxon>Sanitavirales</taxon>
        <taxon>Anelloviridae</taxon>
    </lineage>
</organism>
<dbReference type="RefSeq" id="YP_010790226.1">
    <property type="nucleotide sequence ID" value="NC_075370.1"/>
</dbReference>
<reference evidence="2 3" key="1">
    <citation type="submission" date="2018-07" db="EMBL/GenBank/DDBJ databases">
        <title>Uncovering a Universe of Circular DNA Viruses in Animal Metagenomes.</title>
        <authorList>
            <person name="Tisza M."/>
            <person name="Buck C."/>
            <person name="Pastrana D."/>
            <person name="Welch N."/>
            <person name="Peretti A."/>
        </authorList>
    </citation>
    <scope>NUCLEOTIDE SEQUENCE [LARGE SCALE GENOMIC DNA]</scope>
    <source>
        <strain evidence="2">Ctbc019</strain>
    </source>
</reference>
<evidence type="ECO:0000313" key="3">
    <source>
        <dbReference type="Proteomes" id="UP000290422"/>
    </source>
</evidence>
<evidence type="ECO:0000259" key="1">
    <source>
        <dbReference type="Pfam" id="PF02957"/>
    </source>
</evidence>
<dbReference type="Proteomes" id="UP000290422">
    <property type="component" value="Segment"/>
</dbReference>
<dbReference type="KEGG" id="vg:80527537"/>
<sequence>MQIEPTKWTPRQQKREWLNFIAHVHDYHCNCNKPLEHTVYNIFEQEKELRFNTETKQLIKQCLSTDGDADHGDAATTVDALDAGTLEDLFAEDFTDDTG</sequence>
<feature type="domain" description="Hepatitis TT virus Orf2/Gyrovirus Vp2 N-terminal" evidence="1">
    <location>
        <begin position="11"/>
        <end position="56"/>
    </location>
</feature>
<proteinExistence type="predicted"/>
<evidence type="ECO:0000313" key="2">
    <source>
        <dbReference type="EMBL" id="AXQ66280.1"/>
    </source>
</evidence>
<protein>
    <recommendedName>
        <fullName evidence="1">Hepatitis TT virus Orf2/Gyrovirus Vp2 N-terminal domain-containing protein</fullName>
    </recommendedName>
</protein>
<keyword evidence="3" id="KW-1185">Reference proteome</keyword>
<dbReference type="Pfam" id="PF02957">
    <property type="entry name" value="TT_ORF2-like"/>
    <property type="match status" value="1"/>
</dbReference>
<accession>A0A385E3E2</accession>
<name>A0A385E3E2_9VIRU</name>
<dbReference type="GeneID" id="80527537"/>
<dbReference type="EMBL" id="MH649141">
    <property type="protein sequence ID" value="AXQ66280.1"/>
    <property type="molecule type" value="Genomic_DNA"/>
</dbReference>